<sequence length="62" mass="6627">MATRPAPPPGRAEPRPGARRHGHREDGKQDARARETAPDRYGLMSGTNGVRAGTVKNVQLPG</sequence>
<dbReference type="Proteomes" id="UP000645555">
    <property type="component" value="Unassembled WGS sequence"/>
</dbReference>
<gene>
    <name evidence="2" type="ORF">GCM10010515_03970</name>
</gene>
<evidence type="ECO:0000256" key="1">
    <source>
        <dbReference type="SAM" id="MobiDB-lite"/>
    </source>
</evidence>
<organism evidence="2 3">
    <name type="scientific">Streptomyces fructofermentans</name>
    <dbReference type="NCBI Taxonomy" id="152141"/>
    <lineage>
        <taxon>Bacteria</taxon>
        <taxon>Bacillati</taxon>
        <taxon>Actinomycetota</taxon>
        <taxon>Actinomycetes</taxon>
        <taxon>Kitasatosporales</taxon>
        <taxon>Streptomycetaceae</taxon>
        <taxon>Streptomyces</taxon>
    </lineage>
</organism>
<dbReference type="EMBL" id="BMWD01000001">
    <property type="protein sequence ID" value="GGX40419.1"/>
    <property type="molecule type" value="Genomic_DNA"/>
</dbReference>
<protein>
    <submittedName>
        <fullName evidence="2">Uncharacterized protein</fullName>
    </submittedName>
</protein>
<feature type="compositionally biased region" description="Pro residues" evidence="1">
    <location>
        <begin position="1"/>
        <end position="11"/>
    </location>
</feature>
<comment type="caution">
    <text evidence="2">The sequence shown here is derived from an EMBL/GenBank/DDBJ whole genome shotgun (WGS) entry which is preliminary data.</text>
</comment>
<name>A0A918K0S6_9ACTN</name>
<dbReference type="AlphaFoldDB" id="A0A918K0S6"/>
<feature type="compositionally biased region" description="Basic and acidic residues" evidence="1">
    <location>
        <begin position="23"/>
        <end position="38"/>
    </location>
</feature>
<reference evidence="2" key="2">
    <citation type="submission" date="2020-09" db="EMBL/GenBank/DDBJ databases">
        <authorList>
            <person name="Sun Q."/>
            <person name="Ohkuma M."/>
        </authorList>
    </citation>
    <scope>NUCLEOTIDE SEQUENCE</scope>
    <source>
        <strain evidence="2">JCM 4956</strain>
    </source>
</reference>
<proteinExistence type="predicted"/>
<accession>A0A918K0S6</accession>
<evidence type="ECO:0000313" key="2">
    <source>
        <dbReference type="EMBL" id="GGX40419.1"/>
    </source>
</evidence>
<evidence type="ECO:0000313" key="3">
    <source>
        <dbReference type="Proteomes" id="UP000645555"/>
    </source>
</evidence>
<reference evidence="2" key="1">
    <citation type="journal article" date="2014" name="Int. J. Syst. Evol. Microbiol.">
        <title>Complete genome sequence of Corynebacterium casei LMG S-19264T (=DSM 44701T), isolated from a smear-ripened cheese.</title>
        <authorList>
            <consortium name="US DOE Joint Genome Institute (JGI-PGF)"/>
            <person name="Walter F."/>
            <person name="Albersmeier A."/>
            <person name="Kalinowski J."/>
            <person name="Ruckert C."/>
        </authorList>
    </citation>
    <scope>NUCLEOTIDE SEQUENCE</scope>
    <source>
        <strain evidence="2">JCM 4956</strain>
    </source>
</reference>
<feature type="region of interest" description="Disordered" evidence="1">
    <location>
        <begin position="1"/>
        <end position="62"/>
    </location>
</feature>
<keyword evidence="3" id="KW-1185">Reference proteome</keyword>